<dbReference type="SUPFAM" id="SSF48452">
    <property type="entry name" value="TPR-like"/>
    <property type="match status" value="1"/>
</dbReference>
<reference evidence="3 4" key="1">
    <citation type="submission" date="2011-10" db="EMBL/GenBank/DDBJ databases">
        <authorList>
            <person name="Genoscope - CEA"/>
        </authorList>
    </citation>
    <scope>NUCLEOTIDE SEQUENCE [LARGE SCALE GENOMIC DNA]</scope>
    <source>
        <strain evidence="3 4">RCC 1105</strain>
    </source>
</reference>
<keyword evidence="2" id="KW-0472">Membrane</keyword>
<dbReference type="PANTHER" id="PTHR47310">
    <property type="entry name" value="PROTEIN FLUORESCENT IN BLUE LIGHT, CHLOROPLASTIC"/>
    <property type="match status" value="1"/>
</dbReference>
<proteinExistence type="predicted"/>
<evidence type="ECO:0000313" key="4">
    <source>
        <dbReference type="Proteomes" id="UP000198341"/>
    </source>
</evidence>
<keyword evidence="4" id="KW-1185">Reference proteome</keyword>
<accession>K8EKH1</accession>
<dbReference type="Proteomes" id="UP000198341">
    <property type="component" value="Chromosome 11"/>
</dbReference>
<evidence type="ECO:0000313" key="3">
    <source>
        <dbReference type="EMBL" id="CCO18464.1"/>
    </source>
</evidence>
<feature type="compositionally biased region" description="Basic residues" evidence="1">
    <location>
        <begin position="52"/>
        <end position="65"/>
    </location>
</feature>
<dbReference type="PANTHER" id="PTHR47310:SF2">
    <property type="entry name" value="PROTEIN FLUORESCENT IN BLUE LIGHT, CHLOROPLASTIC"/>
    <property type="match status" value="1"/>
</dbReference>
<dbReference type="AlphaFoldDB" id="K8EKH1"/>
<dbReference type="GeneID" id="19012855"/>
<dbReference type="Pfam" id="PF13181">
    <property type="entry name" value="TPR_8"/>
    <property type="match status" value="1"/>
</dbReference>
<keyword evidence="2" id="KW-1133">Transmembrane helix</keyword>
<protein>
    <submittedName>
        <fullName evidence="3">Uncharacterized protein</fullName>
    </submittedName>
</protein>
<evidence type="ECO:0000256" key="1">
    <source>
        <dbReference type="SAM" id="MobiDB-lite"/>
    </source>
</evidence>
<sequence length="341" mass="37381">MYSTTHFHAQHAHQCIVAATSNRRQRCPPTRGFSPSSSSSSSRGRENEHNRTTTRKNSNRSRFGKRSSSFASSSSQRSDDALCAFLCRSSTSDDDDVNNNIKNTLNDDDAISASLPLNELKPGEKQSRASTIHRRSEFVQISSNKAKTINPPENLSKLQLFGRKYWPLLATLELLALIGASLNGVLSRKRRQEIERLNVQMRAIMQRVEDERFERHNKKTSSTTSSSPAMVLIGKGKSAYANGEYESAIGLFNDAVEAADGGAFSSADEEDKIEESLSARKGLATAYQASGDLTKAAATLENALLVARDSTVFGMLGDVYTDMGELAKAGEMYDKCLEAMD</sequence>
<dbReference type="Gene3D" id="1.25.40.10">
    <property type="entry name" value="Tetratricopeptide repeat domain"/>
    <property type="match status" value="1"/>
</dbReference>
<feature type="transmembrane region" description="Helical" evidence="2">
    <location>
        <begin position="165"/>
        <end position="186"/>
    </location>
</feature>
<dbReference type="InterPro" id="IPR011990">
    <property type="entry name" value="TPR-like_helical_dom_sf"/>
</dbReference>
<dbReference type="OrthoDB" id="286233at2759"/>
<dbReference type="GO" id="GO:0015995">
    <property type="term" value="P:chlorophyll biosynthetic process"/>
    <property type="evidence" value="ECO:0007669"/>
    <property type="project" value="InterPro"/>
</dbReference>
<dbReference type="EMBL" id="FO082268">
    <property type="protein sequence ID" value="CCO18464.1"/>
    <property type="molecule type" value="Genomic_DNA"/>
</dbReference>
<dbReference type="KEGG" id="bpg:Bathy11g01750"/>
<feature type="region of interest" description="Disordered" evidence="1">
    <location>
        <begin position="22"/>
        <end position="74"/>
    </location>
</feature>
<gene>
    <name evidence="3" type="ordered locus">Bathy11g01750</name>
</gene>
<dbReference type="InterPro" id="IPR019734">
    <property type="entry name" value="TPR_rpt"/>
</dbReference>
<organism evidence="3 4">
    <name type="scientific">Bathycoccus prasinos</name>
    <dbReference type="NCBI Taxonomy" id="41875"/>
    <lineage>
        <taxon>Eukaryota</taxon>
        <taxon>Viridiplantae</taxon>
        <taxon>Chlorophyta</taxon>
        <taxon>Mamiellophyceae</taxon>
        <taxon>Mamiellales</taxon>
        <taxon>Bathycoccaceae</taxon>
        <taxon>Bathycoccus</taxon>
    </lineage>
</organism>
<dbReference type="InterPro" id="IPR044243">
    <property type="entry name" value="FLU"/>
</dbReference>
<dbReference type="RefSeq" id="XP_007510119.1">
    <property type="nucleotide sequence ID" value="XM_007510057.1"/>
</dbReference>
<keyword evidence="2" id="KW-0812">Transmembrane</keyword>
<name>K8EKH1_9CHLO</name>
<evidence type="ECO:0000256" key="2">
    <source>
        <dbReference type="SAM" id="Phobius"/>
    </source>
</evidence>